<reference evidence="9" key="2">
    <citation type="submission" date="2025-08" db="UniProtKB">
        <authorList>
            <consortium name="Ensembl"/>
        </authorList>
    </citation>
    <scope>IDENTIFICATION</scope>
</reference>
<dbReference type="Proteomes" id="UP000694558">
    <property type="component" value="Chromosome 22"/>
</dbReference>
<reference evidence="9" key="1">
    <citation type="submission" date="2023-05" db="EMBL/GenBank/DDBJ databases">
        <title>High-quality long-read genome of Scophthalmus maximus.</title>
        <authorList>
            <person name="Lien S."/>
            <person name="Martinez P."/>
        </authorList>
    </citation>
    <scope>NUCLEOTIDE SEQUENCE [LARGE SCALE GENOMIC DNA]</scope>
</reference>
<dbReference type="AlphaFoldDB" id="A0A8D3AUD6"/>
<name>A0A8D3AUD6_SCOMX</name>
<comment type="subcellular location">
    <subcellularLocation>
        <location evidence="1">Golgi apparatus</location>
        <location evidence="1">trans-Golgi network</location>
    </subcellularLocation>
</comment>
<feature type="domain" description="Vps52 C-terminal" evidence="8">
    <location>
        <begin position="254"/>
        <end position="569"/>
    </location>
</feature>
<dbReference type="GO" id="GO:0005829">
    <property type="term" value="C:cytosol"/>
    <property type="evidence" value="ECO:0007669"/>
    <property type="project" value="GOC"/>
</dbReference>
<dbReference type="GO" id="GO:0007041">
    <property type="term" value="P:lysosomal transport"/>
    <property type="evidence" value="ECO:0007669"/>
    <property type="project" value="TreeGrafter"/>
</dbReference>
<evidence type="ECO:0000256" key="2">
    <source>
        <dbReference type="ARBA" id="ARBA00008180"/>
    </source>
</evidence>
<dbReference type="GO" id="GO:0032456">
    <property type="term" value="P:endocytic recycling"/>
    <property type="evidence" value="ECO:0007669"/>
    <property type="project" value="TreeGrafter"/>
</dbReference>
<organism evidence="9 10">
    <name type="scientific">Scophthalmus maximus</name>
    <name type="common">Turbot</name>
    <name type="synonym">Psetta maxima</name>
    <dbReference type="NCBI Taxonomy" id="52904"/>
    <lineage>
        <taxon>Eukaryota</taxon>
        <taxon>Metazoa</taxon>
        <taxon>Chordata</taxon>
        <taxon>Craniata</taxon>
        <taxon>Vertebrata</taxon>
        <taxon>Euteleostomi</taxon>
        <taxon>Actinopterygii</taxon>
        <taxon>Neopterygii</taxon>
        <taxon>Teleostei</taxon>
        <taxon>Neoteleostei</taxon>
        <taxon>Acanthomorphata</taxon>
        <taxon>Carangaria</taxon>
        <taxon>Pleuronectiformes</taxon>
        <taxon>Pleuronectoidei</taxon>
        <taxon>Scophthalmidae</taxon>
        <taxon>Scophthalmus</taxon>
    </lineage>
</organism>
<evidence type="ECO:0000313" key="10">
    <source>
        <dbReference type="Proteomes" id="UP000694558"/>
    </source>
</evidence>
<accession>A0A8D3AUD6</accession>
<dbReference type="GO" id="GO:0019905">
    <property type="term" value="F:syntaxin binding"/>
    <property type="evidence" value="ECO:0007669"/>
    <property type="project" value="TreeGrafter"/>
</dbReference>
<keyword evidence="4" id="KW-0813">Transport</keyword>
<comment type="similarity">
    <text evidence="2">Belongs to the VPS52 family.</text>
</comment>
<evidence type="ECO:0000313" key="9">
    <source>
        <dbReference type="Ensembl" id="ENSSMAP00000023688.2"/>
    </source>
</evidence>
<gene>
    <name evidence="9" type="primary">vps52</name>
</gene>
<evidence type="ECO:0000259" key="8">
    <source>
        <dbReference type="Pfam" id="PF20655"/>
    </source>
</evidence>
<evidence type="ECO:0000259" key="7">
    <source>
        <dbReference type="Pfam" id="PF04129"/>
    </source>
</evidence>
<feature type="domain" description="Vps52 coiled-coil" evidence="7">
    <location>
        <begin position="65"/>
        <end position="237"/>
    </location>
</feature>
<keyword evidence="6" id="KW-0333">Golgi apparatus</keyword>
<dbReference type="Pfam" id="PF20655">
    <property type="entry name" value="Vps52_C"/>
    <property type="match status" value="1"/>
</dbReference>
<dbReference type="GeneTree" id="ENSGT00390000008815"/>
<evidence type="ECO:0000256" key="5">
    <source>
        <dbReference type="ARBA" id="ARBA00022927"/>
    </source>
</evidence>
<keyword evidence="5" id="KW-0653">Protein transport</keyword>
<dbReference type="GO" id="GO:0042147">
    <property type="term" value="P:retrograde transport, endosome to Golgi"/>
    <property type="evidence" value="ECO:0007669"/>
    <property type="project" value="TreeGrafter"/>
</dbReference>
<dbReference type="InterPro" id="IPR007258">
    <property type="entry name" value="Vps52"/>
</dbReference>
<protein>
    <recommendedName>
        <fullName evidence="3">Vacuolar protein sorting-associated protein 52 homolog</fullName>
    </recommendedName>
</protein>
<dbReference type="PANTHER" id="PTHR14190">
    <property type="entry name" value="SUPPRESSOR OF ACTIN MUTATIONS 2/VACUOLAR PROTEIN SORTING 52"/>
    <property type="match status" value="1"/>
</dbReference>
<proteinExistence type="inferred from homology"/>
<sequence>MGNLSLEELDLTTDEYILDEVDIHIQANLEDDLVKEALKTGVDLRQYSKQVEAELQRIEQASIKDYIKESQNIALLHNQITACDSILERMEGMLSGFQSDLSSISSEIQTLQQQSVSMNVRLKNRQAVRSHLSQLVDELVVPGAMISTILESPVTEQEFLEQLHELNNKINFAKELSFRETLACSDIQDIVDRLKLKAVSKIREFILQKIYSFRKPMTNYQIPQNTLLKYRFFYQFLLANERTVAKEIRDEYVDTMSKIYYSYFKSYSGRLLKVQYEEVADKDDLMGVEDTAKKGILQSFFSKPSLKSRNTIFTLGQRGAILSPAELEGPILVPHTAQRGDSRYPYEMLFRSQHYALLDNGCREFLFLSDFFMVAGNSALDLFNCIMGKTLSMFLKSMSTYVSDCYDSIAVFLCIHIILRFRAVTAKRNVPALDKYWETVLELLWPRFELILEMNIHSIRNTDPQKLGVLDTRPHYITRRYAEFSSAIVSINQTFPNERTHTLLGQLQVEVENFVLKMAAEFPSRRDQLIFLINNYDMLLGVLMERAADDSKEVEGFQQLLLARTQEFIEEILSSPFGGMVAFVKEAEVLIEKGQLDRLKNEEARITQLVRGFSSTWKQSVESMSQDVMRSFTNFKNGTSIIQGALTQLIQYYHGFHKVLNQPTFRSLAVRSELINLHHLMVEVKKHKPNF</sequence>
<evidence type="ECO:0000256" key="3">
    <source>
        <dbReference type="ARBA" id="ARBA00017083"/>
    </source>
</evidence>
<dbReference type="InterPro" id="IPR048361">
    <property type="entry name" value="Vps52_C"/>
</dbReference>
<evidence type="ECO:0000256" key="4">
    <source>
        <dbReference type="ARBA" id="ARBA00022448"/>
    </source>
</evidence>
<dbReference type="GO" id="GO:0006896">
    <property type="term" value="P:Golgi to vacuole transport"/>
    <property type="evidence" value="ECO:0007669"/>
    <property type="project" value="TreeGrafter"/>
</dbReference>
<dbReference type="GO" id="GO:0000938">
    <property type="term" value="C:GARP complex"/>
    <property type="evidence" value="ECO:0007669"/>
    <property type="project" value="TreeGrafter"/>
</dbReference>
<dbReference type="GO" id="GO:0015031">
    <property type="term" value="P:protein transport"/>
    <property type="evidence" value="ECO:0007669"/>
    <property type="project" value="UniProtKB-KW"/>
</dbReference>
<dbReference type="Ensembl" id="ENSSMAT00000023962.2">
    <property type="protein sequence ID" value="ENSSMAP00000023688.2"/>
    <property type="gene ID" value="ENSSMAG00000014448.2"/>
</dbReference>
<dbReference type="Pfam" id="PF04129">
    <property type="entry name" value="Vps52_CC"/>
    <property type="match status" value="1"/>
</dbReference>
<dbReference type="InterPro" id="IPR048319">
    <property type="entry name" value="Vps52_CC"/>
</dbReference>
<evidence type="ECO:0000256" key="6">
    <source>
        <dbReference type="ARBA" id="ARBA00023034"/>
    </source>
</evidence>
<dbReference type="PANTHER" id="PTHR14190:SF7">
    <property type="entry name" value="VACUOLAR PROTEIN SORTING-ASSOCIATED PROTEIN 52 HOMOLOG"/>
    <property type="match status" value="1"/>
</dbReference>
<evidence type="ECO:0000256" key="1">
    <source>
        <dbReference type="ARBA" id="ARBA00004601"/>
    </source>
</evidence>